<sequence>MKRICIAMGCFVFWFSLKAQEQTTLEIKKPFKAITFDLLSPAYTSYSVYFSTGPSNLTRWRLGYRHQLNERWAIGADLGYGNNIIALRMEGDYYRLYELTPELQYLLQLGSRTQVYFSAQPFYLIHTETLYYDSVYVQGIGNVRFDSMDYKRTKYGLTVNYGFIFPLSSSMGFNVYVGGGIKRRENKYRSFVNPTLDEYLYYDHHSSYYDNDSPLTDFQFSFGMKAYFFLK</sequence>
<reference evidence="1 2" key="1">
    <citation type="submission" date="2014-04" db="EMBL/GenBank/DDBJ databases">
        <title>Whole genome of Muricauda olearia.</title>
        <authorList>
            <person name="Zhang X.-H."/>
            <person name="Tang K."/>
        </authorList>
    </citation>
    <scope>NUCLEOTIDE SEQUENCE [LARGE SCALE GENOMIC DNA]</scope>
    <source>
        <strain evidence="1 2">Th120</strain>
    </source>
</reference>
<proteinExistence type="predicted"/>
<dbReference type="Proteomes" id="UP000290261">
    <property type="component" value="Unassembled WGS sequence"/>
</dbReference>
<dbReference type="RefSeq" id="WP_129655482.1">
    <property type="nucleotide sequence ID" value="NZ_ML142913.1"/>
</dbReference>
<comment type="caution">
    <text evidence="1">The sequence shown here is derived from an EMBL/GenBank/DDBJ whole genome shotgun (WGS) entry which is preliminary data.</text>
</comment>
<dbReference type="AlphaFoldDB" id="A0A444VIF0"/>
<gene>
    <name evidence="1" type="ORF">DN53_17915</name>
</gene>
<evidence type="ECO:0008006" key="3">
    <source>
        <dbReference type="Google" id="ProtNLM"/>
    </source>
</evidence>
<evidence type="ECO:0000313" key="2">
    <source>
        <dbReference type="Proteomes" id="UP000290261"/>
    </source>
</evidence>
<protein>
    <recommendedName>
        <fullName evidence="3">Outer membrane beta-barrel protein</fullName>
    </recommendedName>
</protein>
<dbReference type="EMBL" id="JJMP01000009">
    <property type="protein sequence ID" value="RYC50510.1"/>
    <property type="molecule type" value="Genomic_DNA"/>
</dbReference>
<name>A0A444VIF0_9FLAO</name>
<evidence type="ECO:0000313" key="1">
    <source>
        <dbReference type="EMBL" id="RYC50510.1"/>
    </source>
</evidence>
<organism evidence="1 2">
    <name type="scientific">Flagellimonas olearia</name>
    <dbReference type="NCBI Taxonomy" id="552546"/>
    <lineage>
        <taxon>Bacteria</taxon>
        <taxon>Pseudomonadati</taxon>
        <taxon>Bacteroidota</taxon>
        <taxon>Flavobacteriia</taxon>
        <taxon>Flavobacteriales</taxon>
        <taxon>Flavobacteriaceae</taxon>
        <taxon>Flagellimonas</taxon>
    </lineage>
</organism>
<accession>A0A444VIF0</accession>
<keyword evidence="2" id="KW-1185">Reference proteome</keyword>